<evidence type="ECO:0008006" key="3">
    <source>
        <dbReference type="Google" id="ProtNLM"/>
    </source>
</evidence>
<accession>A0ABS1XP09</accession>
<name>A0ABS1XP09_9ACTN</name>
<dbReference type="Gene3D" id="3.90.640.20">
    <property type="entry name" value="Heat-shock cognate protein, ATPase"/>
    <property type="match status" value="1"/>
</dbReference>
<organism evidence="1 2">
    <name type="scientific">Micromonospora parastrephiae</name>
    <dbReference type="NCBI Taxonomy" id="2806101"/>
    <lineage>
        <taxon>Bacteria</taxon>
        <taxon>Bacillati</taxon>
        <taxon>Actinomycetota</taxon>
        <taxon>Actinomycetes</taxon>
        <taxon>Micromonosporales</taxon>
        <taxon>Micromonosporaceae</taxon>
        <taxon>Micromonospora</taxon>
    </lineage>
</organism>
<proteinExistence type="predicted"/>
<protein>
    <recommendedName>
        <fullName evidence="3">DUF3298 domain-containing protein</fullName>
    </recommendedName>
</protein>
<evidence type="ECO:0000313" key="2">
    <source>
        <dbReference type="Proteomes" id="UP000601027"/>
    </source>
</evidence>
<reference evidence="1 2" key="1">
    <citation type="submission" date="2021-01" db="EMBL/GenBank/DDBJ databases">
        <title>Draft genome sequence of Micromonospora sp. strain STR1_7.</title>
        <authorList>
            <person name="Karlyshev A."/>
            <person name="Jawad R."/>
        </authorList>
    </citation>
    <scope>NUCLEOTIDE SEQUENCE [LARGE SCALE GENOMIC DNA]</scope>
    <source>
        <strain evidence="1 2">STR1-7</strain>
    </source>
</reference>
<dbReference type="RefSeq" id="WP_203173484.1">
    <property type="nucleotide sequence ID" value="NZ_JAEVHM010000007.1"/>
</dbReference>
<dbReference type="EMBL" id="JAEVHM010000007">
    <property type="protein sequence ID" value="MBM0231010.1"/>
    <property type="molecule type" value="Genomic_DNA"/>
</dbReference>
<comment type="caution">
    <text evidence="1">The sequence shown here is derived from an EMBL/GenBank/DDBJ whole genome shotgun (WGS) entry which is preliminary data.</text>
</comment>
<dbReference type="Proteomes" id="UP000601027">
    <property type="component" value="Unassembled WGS sequence"/>
</dbReference>
<dbReference type="InterPro" id="IPR037126">
    <property type="entry name" value="PdaC/RsiV-like_sf"/>
</dbReference>
<evidence type="ECO:0000313" key="1">
    <source>
        <dbReference type="EMBL" id="MBM0231010.1"/>
    </source>
</evidence>
<sequence>MAEKSPAASDMPAKVAVPLHRSFPSLPDLPDTKADADYLQVTGIDGLDATNKALATLFTHDPATVAARLSLPAGSAITYHQRSSRNAVVHTNSALVSILAPVSAESVEGFVTDYWLATTLTVPQAAEVKITDLFPSPTAATDALSDLVRRRLPHSDDECIKGSWDPDYASAQQWHASDTYAKFAVTPDGLVIGFAKGGLIPPPCGIFRMTFSWEELRPLMADRGLRLVAQL</sequence>
<gene>
    <name evidence="1" type="ORF">JNW91_03435</name>
</gene>
<keyword evidence="2" id="KW-1185">Reference proteome</keyword>